<dbReference type="Proteomes" id="UP000663873">
    <property type="component" value="Unassembled WGS sequence"/>
</dbReference>
<feature type="non-terminal residue" evidence="2">
    <location>
        <position position="59"/>
    </location>
</feature>
<feature type="compositionally biased region" description="Polar residues" evidence="1">
    <location>
        <begin position="31"/>
        <end position="41"/>
    </location>
</feature>
<accession>A0A821VFF7</accession>
<name>A0A821VFF7_9BILA</name>
<dbReference type="EMBL" id="CAJOBP010078099">
    <property type="protein sequence ID" value="CAF4905444.1"/>
    <property type="molecule type" value="Genomic_DNA"/>
</dbReference>
<feature type="compositionally biased region" description="Pro residues" evidence="1">
    <location>
        <begin position="50"/>
        <end position="59"/>
    </location>
</feature>
<feature type="non-terminal residue" evidence="2">
    <location>
        <position position="1"/>
    </location>
</feature>
<feature type="region of interest" description="Disordered" evidence="1">
    <location>
        <begin position="31"/>
        <end position="59"/>
    </location>
</feature>
<reference evidence="2" key="1">
    <citation type="submission" date="2021-02" db="EMBL/GenBank/DDBJ databases">
        <authorList>
            <person name="Nowell W R."/>
        </authorList>
    </citation>
    <scope>NUCLEOTIDE SEQUENCE</scope>
</reference>
<comment type="caution">
    <text evidence="2">The sequence shown here is derived from an EMBL/GenBank/DDBJ whole genome shotgun (WGS) entry which is preliminary data.</text>
</comment>
<evidence type="ECO:0000256" key="1">
    <source>
        <dbReference type="SAM" id="MobiDB-lite"/>
    </source>
</evidence>
<sequence>EEKAQLKILTLNMSTRMEQQENDQELITNVTNRTPQATGLNLNRDKKPKYVPPKGAPDA</sequence>
<protein>
    <submittedName>
        <fullName evidence="2">Uncharacterized protein</fullName>
    </submittedName>
</protein>
<evidence type="ECO:0000313" key="3">
    <source>
        <dbReference type="Proteomes" id="UP000663873"/>
    </source>
</evidence>
<gene>
    <name evidence="2" type="ORF">UJA718_LOCUS45720</name>
</gene>
<organism evidence="2 3">
    <name type="scientific">Rotaria socialis</name>
    <dbReference type="NCBI Taxonomy" id="392032"/>
    <lineage>
        <taxon>Eukaryota</taxon>
        <taxon>Metazoa</taxon>
        <taxon>Spiralia</taxon>
        <taxon>Gnathifera</taxon>
        <taxon>Rotifera</taxon>
        <taxon>Eurotatoria</taxon>
        <taxon>Bdelloidea</taxon>
        <taxon>Philodinida</taxon>
        <taxon>Philodinidae</taxon>
        <taxon>Rotaria</taxon>
    </lineage>
</organism>
<evidence type="ECO:0000313" key="2">
    <source>
        <dbReference type="EMBL" id="CAF4905444.1"/>
    </source>
</evidence>
<keyword evidence="3" id="KW-1185">Reference proteome</keyword>
<proteinExistence type="predicted"/>
<dbReference type="AlphaFoldDB" id="A0A821VFF7"/>